<dbReference type="AlphaFoldDB" id="A0A2W5QH87"/>
<proteinExistence type="predicted"/>
<feature type="region of interest" description="Disordered" evidence="1">
    <location>
        <begin position="52"/>
        <end position="72"/>
    </location>
</feature>
<dbReference type="EMBL" id="QFPP01000053">
    <property type="protein sequence ID" value="PZQ76404.1"/>
    <property type="molecule type" value="Genomic_DNA"/>
</dbReference>
<comment type="caution">
    <text evidence="2">The sequence shown here is derived from an EMBL/GenBank/DDBJ whole genome shotgun (WGS) entry which is preliminary data.</text>
</comment>
<organism evidence="2 3">
    <name type="scientific">Variovorax paradoxus</name>
    <dbReference type="NCBI Taxonomy" id="34073"/>
    <lineage>
        <taxon>Bacteria</taxon>
        <taxon>Pseudomonadati</taxon>
        <taxon>Pseudomonadota</taxon>
        <taxon>Betaproteobacteria</taxon>
        <taxon>Burkholderiales</taxon>
        <taxon>Comamonadaceae</taxon>
        <taxon>Variovorax</taxon>
    </lineage>
</organism>
<protein>
    <submittedName>
        <fullName evidence="2">Uncharacterized protein</fullName>
    </submittedName>
</protein>
<reference evidence="2 3" key="1">
    <citation type="submission" date="2017-08" db="EMBL/GenBank/DDBJ databases">
        <title>Infants hospitalized years apart are colonized by the same room-sourced microbial strains.</title>
        <authorList>
            <person name="Brooks B."/>
            <person name="Olm M.R."/>
            <person name="Firek B.A."/>
            <person name="Baker R."/>
            <person name="Thomas B.C."/>
            <person name="Morowitz M.J."/>
            <person name="Banfield J.F."/>
        </authorList>
    </citation>
    <scope>NUCLEOTIDE SEQUENCE [LARGE SCALE GENOMIC DNA]</scope>
    <source>
        <strain evidence="2">S2_005_003_R2_41</strain>
    </source>
</reference>
<gene>
    <name evidence="2" type="ORF">DI563_07160</name>
</gene>
<dbReference type="Proteomes" id="UP000249135">
    <property type="component" value="Unassembled WGS sequence"/>
</dbReference>
<evidence type="ECO:0000313" key="2">
    <source>
        <dbReference type="EMBL" id="PZQ76404.1"/>
    </source>
</evidence>
<evidence type="ECO:0000313" key="3">
    <source>
        <dbReference type="Proteomes" id="UP000249135"/>
    </source>
</evidence>
<evidence type="ECO:0000256" key="1">
    <source>
        <dbReference type="SAM" id="MobiDB-lite"/>
    </source>
</evidence>
<name>A0A2W5QH87_VARPD</name>
<sequence length="72" mass="8158">MGINLTARQIKRAADPDAYGKRKLPFFVDPIDKRLKIDRRVLLAIYNQCQADAQSNAKVSRPVPQNELAPRP</sequence>
<accession>A0A2W5QH87</accession>